<sequence>GMPLHESIIFWKEEYSKPNSGCHSGCSHSWQKDSSRYEYSIRHLYGLEGGRKNYTASSCAKIINSAIGSTFQGGCPFAQEEQHLFLNLNVSVRTNEEAYKQIIDLKRKNKPEDACFLYSKELAHHVCPQQVWNYDTLHKGPVKFYCRLINLITKPKEVH</sequence>
<evidence type="ECO:0000313" key="9">
    <source>
        <dbReference type="EMBL" id="JAS15079.1"/>
    </source>
</evidence>
<evidence type="ECO:0000256" key="3">
    <source>
        <dbReference type="ARBA" id="ARBA00022515"/>
    </source>
</evidence>
<gene>
    <name evidence="10" type="ORF">g.31908</name>
    <name evidence="9" type="ORF">g.31909</name>
</gene>
<evidence type="ECO:0000256" key="2">
    <source>
        <dbReference type="ARBA" id="ARBA00022485"/>
    </source>
</evidence>
<keyword evidence="2" id="KW-0004">4Fe-4S</keyword>
<protein>
    <recommendedName>
        <fullName evidence="8">DNA primase large subunit C-terminal domain-containing protein</fullName>
    </recommendedName>
</protein>
<dbReference type="GO" id="GO:0046872">
    <property type="term" value="F:metal ion binding"/>
    <property type="evidence" value="ECO:0007669"/>
    <property type="project" value="UniProtKB-KW"/>
</dbReference>
<feature type="domain" description="DNA primase large subunit C-terminal" evidence="8">
    <location>
        <begin position="1"/>
        <end position="126"/>
    </location>
</feature>
<dbReference type="GO" id="GO:0051539">
    <property type="term" value="F:4 iron, 4 sulfur cluster binding"/>
    <property type="evidence" value="ECO:0007669"/>
    <property type="project" value="UniProtKB-KW"/>
</dbReference>
<keyword evidence="6" id="KW-0408">Iron</keyword>
<comment type="cofactor">
    <cofactor evidence="1">
        <name>[4Fe-4S] cluster</name>
        <dbReference type="ChEBI" id="CHEBI:49883"/>
    </cofactor>
</comment>
<evidence type="ECO:0000256" key="7">
    <source>
        <dbReference type="ARBA" id="ARBA00023014"/>
    </source>
</evidence>
<feature type="non-terminal residue" evidence="10">
    <location>
        <position position="1"/>
    </location>
</feature>
<keyword evidence="4" id="KW-0235">DNA replication</keyword>
<dbReference type="PANTHER" id="PTHR10537">
    <property type="entry name" value="DNA PRIMASE LARGE SUBUNIT"/>
    <property type="match status" value="1"/>
</dbReference>
<evidence type="ECO:0000256" key="5">
    <source>
        <dbReference type="ARBA" id="ARBA00022723"/>
    </source>
</evidence>
<dbReference type="EMBL" id="GEDC01002304">
    <property type="protein sequence ID" value="JAS34994.1"/>
    <property type="molecule type" value="Transcribed_RNA"/>
</dbReference>
<keyword evidence="5" id="KW-0479">Metal-binding</keyword>
<dbReference type="Pfam" id="PF04104">
    <property type="entry name" value="DNA_primase_lrg"/>
    <property type="match status" value="1"/>
</dbReference>
<proteinExistence type="predicted"/>
<evidence type="ECO:0000313" key="10">
    <source>
        <dbReference type="EMBL" id="JAS34994.1"/>
    </source>
</evidence>
<keyword evidence="7" id="KW-0411">Iron-sulfur</keyword>
<dbReference type="InterPro" id="IPR007238">
    <property type="entry name" value="DNA_primase_lsu_euk/arc"/>
</dbReference>
<evidence type="ECO:0000259" key="8">
    <source>
        <dbReference type="Pfam" id="PF04104"/>
    </source>
</evidence>
<dbReference type="EMBL" id="GEDC01022219">
    <property type="protein sequence ID" value="JAS15079.1"/>
    <property type="molecule type" value="Transcribed_RNA"/>
</dbReference>
<keyword evidence="3" id="KW-0639">Primosome</keyword>
<reference evidence="10" key="1">
    <citation type="submission" date="2015-12" db="EMBL/GenBank/DDBJ databases">
        <title>De novo transcriptome assembly of four potential Pierce s Disease insect vectors from Arizona vineyards.</title>
        <authorList>
            <person name="Tassone E.E."/>
        </authorList>
    </citation>
    <scope>NUCLEOTIDE SEQUENCE</scope>
</reference>
<dbReference type="InterPro" id="IPR058560">
    <property type="entry name" value="DNA_primase_C"/>
</dbReference>
<name>A0A1B6EAT7_9HEMI</name>
<dbReference type="GO" id="GO:0005658">
    <property type="term" value="C:alpha DNA polymerase:primase complex"/>
    <property type="evidence" value="ECO:0007669"/>
    <property type="project" value="TreeGrafter"/>
</dbReference>
<dbReference type="AlphaFoldDB" id="A0A1B6EAT7"/>
<dbReference type="GO" id="GO:0006270">
    <property type="term" value="P:DNA replication initiation"/>
    <property type="evidence" value="ECO:0007669"/>
    <property type="project" value="TreeGrafter"/>
</dbReference>
<dbReference type="PANTHER" id="PTHR10537:SF4">
    <property type="entry name" value="DNA PRIMASE LARGE SUBUNIT"/>
    <property type="match status" value="1"/>
</dbReference>
<dbReference type="GO" id="GO:0006269">
    <property type="term" value="P:DNA replication, synthesis of primer"/>
    <property type="evidence" value="ECO:0007669"/>
    <property type="project" value="UniProtKB-KW"/>
</dbReference>
<evidence type="ECO:0000256" key="6">
    <source>
        <dbReference type="ARBA" id="ARBA00023004"/>
    </source>
</evidence>
<evidence type="ECO:0000256" key="4">
    <source>
        <dbReference type="ARBA" id="ARBA00022705"/>
    </source>
</evidence>
<evidence type="ECO:0000256" key="1">
    <source>
        <dbReference type="ARBA" id="ARBA00001966"/>
    </source>
</evidence>
<accession>A0A1B6EAT7</accession>
<organism evidence="10">
    <name type="scientific">Clastoptera arizonana</name>
    <name type="common">Arizona spittle bug</name>
    <dbReference type="NCBI Taxonomy" id="38151"/>
    <lineage>
        <taxon>Eukaryota</taxon>
        <taxon>Metazoa</taxon>
        <taxon>Ecdysozoa</taxon>
        <taxon>Arthropoda</taxon>
        <taxon>Hexapoda</taxon>
        <taxon>Insecta</taxon>
        <taxon>Pterygota</taxon>
        <taxon>Neoptera</taxon>
        <taxon>Paraneoptera</taxon>
        <taxon>Hemiptera</taxon>
        <taxon>Auchenorrhyncha</taxon>
        <taxon>Cercopoidea</taxon>
        <taxon>Clastopteridae</taxon>
        <taxon>Clastoptera</taxon>
    </lineage>
</organism>